<keyword evidence="2" id="KW-0645">Protease</keyword>
<reference evidence="3 4" key="1">
    <citation type="submission" date="2017-02" db="EMBL/GenBank/DDBJ databases">
        <title>The new phylogeny of genus Mycobacterium.</title>
        <authorList>
            <person name="Tortoli E."/>
            <person name="Trovato A."/>
            <person name="Cirillo D.M."/>
        </authorList>
    </citation>
    <scope>NUCLEOTIDE SEQUENCE [LARGE SCALE GENOMIC DNA]</scope>
    <source>
        <strain evidence="3 4">DSM 45230</strain>
    </source>
</reference>
<dbReference type="AlphaFoldDB" id="A0AA42BWI4"/>
<name>A0AA42BWI4_9MYCO</name>
<gene>
    <name evidence="3" type="ORF">BST11_16360</name>
    <name evidence="2" type="ORF">H7K38_01905</name>
</gene>
<dbReference type="Proteomes" id="UP000192319">
    <property type="component" value="Unassembled WGS sequence"/>
</dbReference>
<feature type="domain" description="Peptidase M24" evidence="1">
    <location>
        <begin position="179"/>
        <end position="398"/>
    </location>
</feature>
<dbReference type="InterPro" id="IPR036005">
    <property type="entry name" value="Creatinase/aminopeptidase-like"/>
</dbReference>
<dbReference type="SUPFAM" id="SSF53092">
    <property type="entry name" value="Creatinase/prolidase N-terminal domain"/>
    <property type="match status" value="1"/>
</dbReference>
<evidence type="ECO:0000313" key="3">
    <source>
        <dbReference type="EMBL" id="OQZ89651.1"/>
    </source>
</evidence>
<dbReference type="Proteomes" id="UP001141650">
    <property type="component" value="Unassembled WGS sequence"/>
</dbReference>
<keyword evidence="4" id="KW-1185">Reference proteome</keyword>
<evidence type="ECO:0000259" key="1">
    <source>
        <dbReference type="Pfam" id="PF00557"/>
    </source>
</evidence>
<dbReference type="EMBL" id="JACKVH010000005">
    <property type="protein sequence ID" value="MCV7377410.1"/>
    <property type="molecule type" value="Genomic_DNA"/>
</dbReference>
<sequence>MTHSLTARGSLVDIPAEPDFARMRAETGARLRAAMAEHGVDALVLLMNGYVGYATGASWPLLDAGLSHVERPVAVVLAGDAHPHLFMPHRAGSFLEPPDPPVPADHLHDPVYLEFDQGVRDFARRLAGLVPRGAAVAVDELTGAMRRAADTLFPSGPPSDAAIVVGAAQLVKTRDELSCLRRATRITERAVADVQAALAPGVRQIDLSAQLVRRAFELGATTNMLEAIWQVMPQSRATGVWTTHGDLALPLLPTARELAAGDVLWTDISISYAGYCSDFGRTWLVGDKPSRRQQDQFRQWRAILDEVLAVTKAGVTSGDLARAAIAANGGRKPWLPHFYLGHGIGTYPAEAPMIGTDLGEEFDDNFVFPPGMVLVLEPVVWEDGTGGYRSEEIVVITEDGYVPITDYPYAPYGD</sequence>
<dbReference type="InterPro" id="IPR000994">
    <property type="entry name" value="Pept_M24"/>
</dbReference>
<keyword evidence="2" id="KW-0378">Hydrolase</keyword>
<dbReference type="EMBL" id="MVHD01000029">
    <property type="protein sequence ID" value="OQZ89651.1"/>
    <property type="molecule type" value="Genomic_DNA"/>
</dbReference>
<evidence type="ECO:0000313" key="5">
    <source>
        <dbReference type="Proteomes" id="UP001141650"/>
    </source>
</evidence>
<dbReference type="GO" id="GO:0004177">
    <property type="term" value="F:aminopeptidase activity"/>
    <property type="evidence" value="ECO:0007669"/>
    <property type="project" value="UniProtKB-KW"/>
</dbReference>
<dbReference type="Pfam" id="PF00557">
    <property type="entry name" value="Peptidase_M24"/>
    <property type="match status" value="1"/>
</dbReference>
<organism evidence="2 5">
    <name type="scientific">Mycobacterium alsense</name>
    <dbReference type="NCBI Taxonomy" id="324058"/>
    <lineage>
        <taxon>Bacteria</taxon>
        <taxon>Bacillati</taxon>
        <taxon>Actinomycetota</taxon>
        <taxon>Actinomycetes</taxon>
        <taxon>Mycobacteriales</taxon>
        <taxon>Mycobacteriaceae</taxon>
        <taxon>Mycobacterium</taxon>
    </lineage>
</organism>
<dbReference type="Gene3D" id="3.40.350.10">
    <property type="entry name" value="Creatinase/prolidase N-terminal domain"/>
    <property type="match status" value="1"/>
</dbReference>
<keyword evidence="2" id="KW-0031">Aminopeptidase</keyword>
<accession>A0AA42BWI4</accession>
<dbReference type="Gene3D" id="3.90.230.10">
    <property type="entry name" value="Creatinase/methionine aminopeptidase superfamily"/>
    <property type="match status" value="1"/>
</dbReference>
<evidence type="ECO:0000313" key="4">
    <source>
        <dbReference type="Proteomes" id="UP000192319"/>
    </source>
</evidence>
<comment type="caution">
    <text evidence="2">The sequence shown here is derived from an EMBL/GenBank/DDBJ whole genome shotgun (WGS) entry which is preliminary data.</text>
</comment>
<reference evidence="2" key="3">
    <citation type="journal article" date="2022" name="BMC Genomics">
        <title>Comparative genome analysis of mycobacteria focusing on tRNA and non-coding RNA.</title>
        <authorList>
            <person name="Behra P.R.K."/>
            <person name="Pettersson B.M.F."/>
            <person name="Ramesh M."/>
            <person name="Das S."/>
            <person name="Dasgupta S."/>
            <person name="Kirsebom L.A."/>
        </authorList>
    </citation>
    <scope>NUCLEOTIDE SEQUENCE</scope>
    <source>
        <strain evidence="2">CCUG 55640</strain>
    </source>
</reference>
<protein>
    <submittedName>
        <fullName evidence="2 3">Peptidase</fullName>
    </submittedName>
</protein>
<proteinExistence type="predicted"/>
<evidence type="ECO:0000313" key="2">
    <source>
        <dbReference type="EMBL" id="MCV7377410.1"/>
    </source>
</evidence>
<dbReference type="InterPro" id="IPR050659">
    <property type="entry name" value="Peptidase_M24B"/>
</dbReference>
<dbReference type="InterPro" id="IPR029149">
    <property type="entry name" value="Creatin/AminoP/Spt16_N"/>
</dbReference>
<dbReference type="PANTHER" id="PTHR46112:SF2">
    <property type="entry name" value="XAA-PRO AMINOPEPTIDASE P-RELATED"/>
    <property type="match status" value="1"/>
</dbReference>
<dbReference type="CDD" id="cd01066">
    <property type="entry name" value="APP_MetAP"/>
    <property type="match status" value="1"/>
</dbReference>
<dbReference type="RefSeq" id="WP_083138974.1">
    <property type="nucleotide sequence ID" value="NZ_JACKVH010000005.1"/>
</dbReference>
<dbReference type="PANTHER" id="PTHR46112">
    <property type="entry name" value="AMINOPEPTIDASE"/>
    <property type="match status" value="1"/>
</dbReference>
<dbReference type="SUPFAM" id="SSF55920">
    <property type="entry name" value="Creatinase/aminopeptidase"/>
    <property type="match status" value="1"/>
</dbReference>
<reference evidence="2" key="2">
    <citation type="submission" date="2020-07" db="EMBL/GenBank/DDBJ databases">
        <authorList>
            <person name="Pettersson B.M.F."/>
            <person name="Behra P.R.K."/>
            <person name="Ramesh M."/>
            <person name="Das S."/>
            <person name="Dasgupta S."/>
            <person name="Kirsebom L.A."/>
        </authorList>
    </citation>
    <scope>NUCLEOTIDE SEQUENCE</scope>
    <source>
        <strain evidence="2">CCUG 55640</strain>
    </source>
</reference>